<dbReference type="EMBL" id="JASNFN010000001">
    <property type="protein sequence ID" value="MDP5181293.1"/>
    <property type="molecule type" value="Genomic_DNA"/>
</dbReference>
<name>A0ABT9I6V9_9ACTN</name>
<sequence length="105" mass="11812">MSQLTHEELQRIAVDERNASELTRGEDLPAAGVRRNRNRAQVFSVRLDPNDIAAIETIARRMDVPVSTLVRGWILRGMVEHDNGSLSNIVERLQVDVKRLGELLG</sequence>
<dbReference type="Proteomes" id="UP001233673">
    <property type="component" value="Unassembled WGS sequence"/>
</dbReference>
<reference evidence="2" key="1">
    <citation type="submission" date="2023-05" db="EMBL/GenBank/DDBJ databases">
        <title>Draft genome of Pseudofrankia sp. BMG5.37.</title>
        <authorList>
            <person name="Gtari M."/>
            <person name="Ghodhbane F."/>
            <person name="Sbissi I."/>
        </authorList>
    </citation>
    <scope>NUCLEOTIDE SEQUENCE [LARGE SCALE GENOMIC DNA]</scope>
    <source>
        <strain evidence="2">BMG 814</strain>
    </source>
</reference>
<evidence type="ECO:0000313" key="2">
    <source>
        <dbReference type="Proteomes" id="UP001233673"/>
    </source>
</evidence>
<evidence type="ECO:0000313" key="1">
    <source>
        <dbReference type="EMBL" id="MDP5181293.1"/>
    </source>
</evidence>
<accession>A0ABT9I6V9</accession>
<keyword evidence="2" id="KW-1185">Reference proteome</keyword>
<gene>
    <name evidence="1" type="ORF">QOZ88_01465</name>
</gene>
<evidence type="ECO:0008006" key="3">
    <source>
        <dbReference type="Google" id="ProtNLM"/>
    </source>
</evidence>
<protein>
    <recommendedName>
        <fullName evidence="3">CopG family transcriptional regulator</fullName>
    </recommendedName>
</protein>
<proteinExistence type="predicted"/>
<comment type="caution">
    <text evidence="1">The sequence shown here is derived from an EMBL/GenBank/DDBJ whole genome shotgun (WGS) entry which is preliminary data.</text>
</comment>
<dbReference type="RefSeq" id="WP_305998055.1">
    <property type="nucleotide sequence ID" value="NZ_JASNFN010000001.1"/>
</dbReference>
<organism evidence="1 2">
    <name type="scientific">Blastococcus carthaginiensis</name>
    <dbReference type="NCBI Taxonomy" id="3050034"/>
    <lineage>
        <taxon>Bacteria</taxon>
        <taxon>Bacillati</taxon>
        <taxon>Actinomycetota</taxon>
        <taxon>Actinomycetes</taxon>
        <taxon>Geodermatophilales</taxon>
        <taxon>Geodermatophilaceae</taxon>
        <taxon>Blastococcus</taxon>
    </lineage>
</organism>